<keyword evidence="4" id="KW-1133">Transmembrane helix</keyword>
<evidence type="ECO:0000313" key="6">
    <source>
        <dbReference type="EMBL" id="UXP30724.1"/>
    </source>
</evidence>
<dbReference type="InterPro" id="IPR001173">
    <property type="entry name" value="Glyco_trans_2-like"/>
</dbReference>
<keyword evidence="7" id="KW-1185">Reference proteome</keyword>
<evidence type="ECO:0000256" key="2">
    <source>
        <dbReference type="ARBA" id="ARBA00022676"/>
    </source>
</evidence>
<dbReference type="Pfam" id="PF00535">
    <property type="entry name" value="Glycos_transf_2"/>
    <property type="match status" value="1"/>
</dbReference>
<dbReference type="PANTHER" id="PTHR43630:SF1">
    <property type="entry name" value="POLY-BETA-1,6-N-ACETYL-D-GLUCOSAMINE SYNTHASE"/>
    <property type="match status" value="1"/>
</dbReference>
<evidence type="ECO:0000256" key="1">
    <source>
        <dbReference type="ARBA" id="ARBA00006739"/>
    </source>
</evidence>
<sequence>MSEIFLFVLLGSTFILSIYWTVAWIKISRYSTNTSSQNQPVSVIVCAHNELDNLKELIPILQQQNHPNFEIIIVDDRSDDDTFDYMLDIKSEKLKHVRVDKVHDHINAKKYAITLGVKAAKNDILLFTDADCRPTSENWITEMTSHIQEQTKFSLGVSQYIKEKGFLNLYIRYETQQTAVNYAAWALAGNPYMGVGRNLAYRKSAFIENKGFNKFQHIMGGDDDLLVNQLANKKNTQVVLGADSLTLSVPKKTWREYFRQKLRHFSVSKYYSFKDKTLLGLQNLSNLLFWLSLIILAIQTNRYEIVLGILLFRWIMLMNLNYFTSKKFGDRINTWLVPVLDLFYVLFVTTAGTIAIFTKKVKWK</sequence>
<protein>
    <submittedName>
        <fullName evidence="6">Glycosyltransferase</fullName>
        <ecNumber evidence="6">2.4.-.-</ecNumber>
    </submittedName>
</protein>
<comment type="similarity">
    <text evidence="1">Belongs to the glycosyltransferase 2 family.</text>
</comment>
<dbReference type="Gene3D" id="3.90.550.10">
    <property type="entry name" value="Spore Coat Polysaccharide Biosynthesis Protein SpsA, Chain A"/>
    <property type="match status" value="1"/>
</dbReference>
<name>A0ABY6CK07_9BACT</name>
<keyword evidence="2 6" id="KW-0328">Glycosyltransferase</keyword>
<dbReference type="EC" id="2.4.-.-" evidence="6"/>
<proteinExistence type="inferred from homology"/>
<feature type="transmembrane region" description="Helical" evidence="4">
    <location>
        <begin position="335"/>
        <end position="357"/>
    </location>
</feature>
<evidence type="ECO:0000313" key="7">
    <source>
        <dbReference type="Proteomes" id="UP001065174"/>
    </source>
</evidence>
<feature type="transmembrane region" description="Helical" evidence="4">
    <location>
        <begin position="6"/>
        <end position="25"/>
    </location>
</feature>
<evidence type="ECO:0000259" key="5">
    <source>
        <dbReference type="Pfam" id="PF00535"/>
    </source>
</evidence>
<evidence type="ECO:0000256" key="4">
    <source>
        <dbReference type="SAM" id="Phobius"/>
    </source>
</evidence>
<dbReference type="PANTHER" id="PTHR43630">
    <property type="entry name" value="POLY-BETA-1,6-N-ACETYL-D-GLUCOSAMINE SYNTHASE"/>
    <property type="match status" value="1"/>
</dbReference>
<dbReference type="Proteomes" id="UP001065174">
    <property type="component" value="Chromosome"/>
</dbReference>
<keyword evidence="3 6" id="KW-0808">Transferase</keyword>
<feature type="transmembrane region" description="Helical" evidence="4">
    <location>
        <begin position="305"/>
        <end position="323"/>
    </location>
</feature>
<dbReference type="GO" id="GO:0016757">
    <property type="term" value="F:glycosyltransferase activity"/>
    <property type="evidence" value="ECO:0007669"/>
    <property type="project" value="UniProtKB-KW"/>
</dbReference>
<reference evidence="6" key="1">
    <citation type="submission" date="2022-09" db="EMBL/GenBank/DDBJ databases">
        <title>Comparative genomics and taxonomic characterization of three novel marine species of genus Reichenbachiella exhibiting antioxidant and polysaccharide degradation activities.</title>
        <authorList>
            <person name="Muhammad N."/>
            <person name="Lee Y.-J."/>
            <person name="Ko J."/>
            <person name="Kim S.-G."/>
        </authorList>
    </citation>
    <scope>NUCLEOTIDE SEQUENCE</scope>
    <source>
        <strain evidence="6">BKB1-1</strain>
    </source>
</reference>
<dbReference type="InterPro" id="IPR029044">
    <property type="entry name" value="Nucleotide-diphossugar_trans"/>
</dbReference>
<feature type="domain" description="Glycosyltransferase 2-like" evidence="5">
    <location>
        <begin position="42"/>
        <end position="170"/>
    </location>
</feature>
<keyword evidence="4" id="KW-0472">Membrane</keyword>
<keyword evidence="4" id="KW-0812">Transmembrane</keyword>
<dbReference type="RefSeq" id="WP_262308170.1">
    <property type="nucleotide sequence ID" value="NZ_CP106679.1"/>
</dbReference>
<dbReference type="SUPFAM" id="SSF53448">
    <property type="entry name" value="Nucleotide-diphospho-sugar transferases"/>
    <property type="match status" value="1"/>
</dbReference>
<feature type="transmembrane region" description="Helical" evidence="4">
    <location>
        <begin position="278"/>
        <end position="299"/>
    </location>
</feature>
<evidence type="ECO:0000256" key="3">
    <source>
        <dbReference type="ARBA" id="ARBA00022679"/>
    </source>
</evidence>
<gene>
    <name evidence="6" type="ORF">N6H18_10200</name>
</gene>
<accession>A0ABY6CK07</accession>
<organism evidence="6 7">
    <name type="scientific">Reichenbachiella agarivorans</name>
    <dbReference type="NCBI Taxonomy" id="2979464"/>
    <lineage>
        <taxon>Bacteria</taxon>
        <taxon>Pseudomonadati</taxon>
        <taxon>Bacteroidota</taxon>
        <taxon>Cytophagia</taxon>
        <taxon>Cytophagales</taxon>
        <taxon>Reichenbachiellaceae</taxon>
        <taxon>Reichenbachiella</taxon>
    </lineage>
</organism>
<dbReference type="EMBL" id="CP106679">
    <property type="protein sequence ID" value="UXP30724.1"/>
    <property type="molecule type" value="Genomic_DNA"/>
</dbReference>